<keyword evidence="4" id="KW-0645">Protease</keyword>
<protein>
    <submittedName>
        <fullName evidence="4">Serine protease persephone</fullName>
    </submittedName>
</protein>
<evidence type="ECO:0000256" key="2">
    <source>
        <dbReference type="SAM" id="SignalP"/>
    </source>
</evidence>
<dbReference type="Pfam" id="PF00089">
    <property type="entry name" value="Trypsin"/>
    <property type="match status" value="1"/>
</dbReference>
<feature type="signal peptide" evidence="2">
    <location>
        <begin position="1"/>
        <end position="23"/>
    </location>
</feature>
<evidence type="ECO:0000256" key="1">
    <source>
        <dbReference type="SAM" id="Coils"/>
    </source>
</evidence>
<keyword evidence="4" id="KW-0378">Hydrolase</keyword>
<proteinExistence type="evidence at transcript level"/>
<accession>W8C703</accession>
<dbReference type="SUPFAM" id="SSF50494">
    <property type="entry name" value="Trypsin-like serine proteases"/>
    <property type="match status" value="1"/>
</dbReference>
<dbReference type="AlphaFoldDB" id="W8C703"/>
<keyword evidence="2" id="KW-0732">Signal</keyword>
<dbReference type="PANTHER" id="PTHR24260:SF147">
    <property type="entry name" value="EG:BACR7A4.3 PROTEIN-RELATED"/>
    <property type="match status" value="1"/>
</dbReference>
<feature type="chain" id="PRO_5004909696" evidence="2">
    <location>
        <begin position="24"/>
        <end position="384"/>
    </location>
</feature>
<feature type="domain" description="Peptidase S1" evidence="3">
    <location>
        <begin position="159"/>
        <end position="382"/>
    </location>
</feature>
<dbReference type="EMBL" id="GAMC01003934">
    <property type="protein sequence ID" value="JAC02622.1"/>
    <property type="molecule type" value="mRNA"/>
</dbReference>
<organism evidence="4">
    <name type="scientific">Ceratitis capitata</name>
    <name type="common">Mediterranean fruit fly</name>
    <name type="synonym">Tephritis capitata</name>
    <dbReference type="NCBI Taxonomy" id="7213"/>
    <lineage>
        <taxon>Eukaryota</taxon>
        <taxon>Metazoa</taxon>
        <taxon>Ecdysozoa</taxon>
        <taxon>Arthropoda</taxon>
        <taxon>Hexapoda</taxon>
        <taxon>Insecta</taxon>
        <taxon>Pterygota</taxon>
        <taxon>Neoptera</taxon>
        <taxon>Endopterygota</taxon>
        <taxon>Diptera</taxon>
        <taxon>Brachycera</taxon>
        <taxon>Muscomorpha</taxon>
        <taxon>Tephritoidea</taxon>
        <taxon>Tephritidae</taxon>
        <taxon>Ceratitis</taxon>
        <taxon>Ceratitis</taxon>
    </lineage>
</organism>
<dbReference type="Gene3D" id="2.40.10.10">
    <property type="entry name" value="Trypsin-like serine proteases"/>
    <property type="match status" value="1"/>
</dbReference>
<dbReference type="SMART" id="SM00020">
    <property type="entry name" value="Tryp_SPc"/>
    <property type="match status" value="1"/>
</dbReference>
<dbReference type="InterPro" id="IPR043504">
    <property type="entry name" value="Peptidase_S1_PA_chymotrypsin"/>
</dbReference>
<reference evidence="4" key="2">
    <citation type="journal article" date="2014" name="BMC Genomics">
        <title>A genomic perspective to assessing quality of mass-reared SIT flies used in Mediterranean fruit fly (Ceratitis capitata) eradication in California.</title>
        <authorList>
            <person name="Calla B."/>
            <person name="Hall B."/>
            <person name="Hou S."/>
            <person name="Geib S.M."/>
        </authorList>
    </citation>
    <scope>NUCLEOTIDE SEQUENCE</scope>
</reference>
<evidence type="ECO:0000313" key="4">
    <source>
        <dbReference type="EMBL" id="JAC02622.1"/>
    </source>
</evidence>
<dbReference type="InterPro" id="IPR051333">
    <property type="entry name" value="CLIP_Serine_Protease"/>
</dbReference>
<dbReference type="InterPro" id="IPR009003">
    <property type="entry name" value="Peptidase_S1_PA"/>
</dbReference>
<dbReference type="PROSITE" id="PS50240">
    <property type="entry name" value="TRYPSIN_DOM"/>
    <property type="match status" value="1"/>
</dbReference>
<feature type="coiled-coil region" evidence="1">
    <location>
        <begin position="64"/>
        <end position="127"/>
    </location>
</feature>
<dbReference type="OrthoDB" id="6380398at2759"/>
<name>W8C703_CERCA</name>
<sequence length="384" mass="43363">MKKRVAALLILTLVTVFATEGTAVDSSPNVVPLTIYFDAGEDVVKGLELLRLNEGKQRDLEETLQSQHNEIINFKETARQLNNKLLELNVKLNDLNGKSTQSARSINESIEKRLLEIENKLKSINVIVPEQNPPERPTSIFEMFLRPAERACQETRREIQRTQPNATARSEFSYLVKIGKLAIGGFKLTCIGTLVDKRYVIAAAHCLEDTKPTIVQLGMMSGNISNTWDYTIMVNIKKIQLRPKYSNRYRNIIGLIELENDVNYSTLIYPICLYTGVPKPETGIRIPNPKSDGELHWMNILTLPDSLCFQKQKDEFVFCASIAKQIDTNCGSIKGPLIWTKNESLKEYRLIGFPAVYSNVCGLSFNATDITTLLDFIESIVWAT</sequence>
<evidence type="ECO:0000259" key="3">
    <source>
        <dbReference type="PROSITE" id="PS50240"/>
    </source>
</evidence>
<dbReference type="GO" id="GO:0004252">
    <property type="term" value="F:serine-type endopeptidase activity"/>
    <property type="evidence" value="ECO:0007669"/>
    <property type="project" value="InterPro"/>
</dbReference>
<gene>
    <name evidence="4" type="primary">PSH</name>
</gene>
<dbReference type="InterPro" id="IPR001254">
    <property type="entry name" value="Trypsin_dom"/>
</dbReference>
<keyword evidence="1" id="KW-0175">Coiled coil</keyword>
<dbReference type="GO" id="GO:0006508">
    <property type="term" value="P:proteolysis"/>
    <property type="evidence" value="ECO:0007669"/>
    <property type="project" value="UniProtKB-KW"/>
</dbReference>
<dbReference type="PANTHER" id="PTHR24260">
    <property type="match status" value="1"/>
</dbReference>
<reference evidence="4" key="1">
    <citation type="submission" date="2013-07" db="EMBL/GenBank/DDBJ databases">
        <authorList>
            <person name="Geib S."/>
        </authorList>
    </citation>
    <scope>NUCLEOTIDE SEQUENCE</scope>
</reference>